<feature type="region of interest" description="Disordered" evidence="1">
    <location>
        <begin position="93"/>
        <end position="119"/>
    </location>
</feature>
<comment type="caution">
    <text evidence="2">The sequence shown here is derived from an EMBL/GenBank/DDBJ whole genome shotgun (WGS) entry which is preliminary data.</text>
</comment>
<gene>
    <name evidence="2" type="ORF">AB1Y20_005371</name>
</gene>
<keyword evidence="3" id="KW-1185">Reference proteome</keyword>
<name>A0AB34J5M2_PRYPA</name>
<feature type="compositionally biased region" description="Low complexity" evidence="1">
    <location>
        <begin position="249"/>
        <end position="261"/>
    </location>
</feature>
<proteinExistence type="predicted"/>
<evidence type="ECO:0000256" key="1">
    <source>
        <dbReference type="SAM" id="MobiDB-lite"/>
    </source>
</evidence>
<feature type="region of interest" description="Disordered" evidence="1">
    <location>
        <begin position="202"/>
        <end position="274"/>
    </location>
</feature>
<organism evidence="2 3">
    <name type="scientific">Prymnesium parvum</name>
    <name type="common">Toxic golden alga</name>
    <dbReference type="NCBI Taxonomy" id="97485"/>
    <lineage>
        <taxon>Eukaryota</taxon>
        <taxon>Haptista</taxon>
        <taxon>Haptophyta</taxon>
        <taxon>Prymnesiophyceae</taxon>
        <taxon>Prymnesiales</taxon>
        <taxon>Prymnesiaceae</taxon>
        <taxon>Prymnesium</taxon>
    </lineage>
</organism>
<accession>A0AB34J5M2</accession>
<reference evidence="2 3" key="1">
    <citation type="journal article" date="2024" name="Science">
        <title>Giant polyketide synthase enzymes in the biosynthesis of giant marine polyether toxins.</title>
        <authorList>
            <person name="Fallon T.R."/>
            <person name="Shende V.V."/>
            <person name="Wierzbicki I.H."/>
            <person name="Pendleton A.L."/>
            <person name="Watervoot N.F."/>
            <person name="Auber R.P."/>
            <person name="Gonzalez D.J."/>
            <person name="Wisecaver J.H."/>
            <person name="Moore B.S."/>
        </authorList>
    </citation>
    <scope>NUCLEOTIDE SEQUENCE [LARGE SCALE GENOMIC DNA]</scope>
    <source>
        <strain evidence="2 3">12B1</strain>
    </source>
</reference>
<evidence type="ECO:0000313" key="3">
    <source>
        <dbReference type="Proteomes" id="UP001515480"/>
    </source>
</evidence>
<evidence type="ECO:0000313" key="2">
    <source>
        <dbReference type="EMBL" id="KAL1512100.1"/>
    </source>
</evidence>
<feature type="compositionally biased region" description="Polar residues" evidence="1">
    <location>
        <begin position="226"/>
        <end position="240"/>
    </location>
</feature>
<protein>
    <submittedName>
        <fullName evidence="2">Uncharacterized protein</fullName>
    </submittedName>
</protein>
<dbReference type="AlphaFoldDB" id="A0AB34J5M2"/>
<dbReference type="Proteomes" id="UP001515480">
    <property type="component" value="Unassembled WGS sequence"/>
</dbReference>
<sequence>MNDPIAPVQQLPNTGPALNSLPVSMNTTCSAIAPSSSPMHPPGSSAVRIGSVLHDEVAGSLRAAVAAAESVEKAASAAASAARQALNDYLMNAGPGAKKRKRKRAGDMGDLGDDGGNSKPRVSYAARKWYDFQDVCRLGSMIESGEIREGQELHEKDEEQRPKHKVPYSSMKFWLKDDYEVMRQRGGGGVKGMRHWQAERDLRGRTHLTPPGFAPGSRPSVDKANKQNSNSNLGGSTPSLTVHAVPMPAASSSQESNSQANLPVAVAQPLSNSS</sequence>
<dbReference type="EMBL" id="JBGBPQ010000013">
    <property type="protein sequence ID" value="KAL1512100.1"/>
    <property type="molecule type" value="Genomic_DNA"/>
</dbReference>